<protein>
    <submittedName>
        <fullName evidence="2">Uncharacterized protein</fullName>
    </submittedName>
</protein>
<proteinExistence type="predicted"/>
<accession>A0A6C0HCE7</accession>
<evidence type="ECO:0000313" key="2">
    <source>
        <dbReference type="EMBL" id="QHT78179.1"/>
    </source>
</evidence>
<reference evidence="2" key="1">
    <citation type="journal article" date="2020" name="Nature">
        <title>Giant virus diversity and host interactions through global metagenomics.</title>
        <authorList>
            <person name="Schulz F."/>
            <person name="Roux S."/>
            <person name="Paez-Espino D."/>
            <person name="Jungbluth S."/>
            <person name="Walsh D.A."/>
            <person name="Denef V.J."/>
            <person name="McMahon K.D."/>
            <person name="Konstantinidis K.T."/>
            <person name="Eloe-Fadrosh E.A."/>
            <person name="Kyrpides N.C."/>
            <person name="Woyke T."/>
        </authorList>
    </citation>
    <scope>NUCLEOTIDE SEQUENCE</scope>
    <source>
        <strain evidence="2">GVMAG-M-3300023179-91</strain>
    </source>
</reference>
<name>A0A6C0HCE7_9ZZZZ</name>
<evidence type="ECO:0000256" key="1">
    <source>
        <dbReference type="SAM" id="MobiDB-lite"/>
    </source>
</evidence>
<feature type="region of interest" description="Disordered" evidence="1">
    <location>
        <begin position="82"/>
        <end position="101"/>
    </location>
</feature>
<sequence length="101" mass="11029">MYGLIQTTQAPLQTDWCSGGGTGLRTYVQKIGPVFINRIRPYLGSQSPLVYANVNGTASPGNIYTNQRGNLTYSFTQQGDTVGTYTTPPPYQDSLDQGELF</sequence>
<dbReference type="EMBL" id="MN739929">
    <property type="protein sequence ID" value="QHT78179.1"/>
    <property type="molecule type" value="Genomic_DNA"/>
</dbReference>
<dbReference type="AlphaFoldDB" id="A0A6C0HCE7"/>
<organism evidence="2">
    <name type="scientific">viral metagenome</name>
    <dbReference type="NCBI Taxonomy" id="1070528"/>
    <lineage>
        <taxon>unclassified sequences</taxon>
        <taxon>metagenomes</taxon>
        <taxon>organismal metagenomes</taxon>
    </lineage>
</organism>